<dbReference type="GO" id="GO:0005634">
    <property type="term" value="C:nucleus"/>
    <property type="evidence" value="ECO:0007669"/>
    <property type="project" value="TreeGrafter"/>
</dbReference>
<dbReference type="GO" id="GO:0006282">
    <property type="term" value="P:regulation of DNA repair"/>
    <property type="evidence" value="ECO:0007669"/>
    <property type="project" value="InterPro"/>
</dbReference>
<evidence type="ECO:0000313" key="2">
    <source>
        <dbReference type="EMBL" id="KAF2186245.1"/>
    </source>
</evidence>
<dbReference type="GO" id="GO:1990966">
    <property type="term" value="P:ATP generation from poly-ADP-D-ribose"/>
    <property type="evidence" value="ECO:0007669"/>
    <property type="project" value="TreeGrafter"/>
</dbReference>
<dbReference type="Pfam" id="PF05028">
    <property type="entry name" value="PARG_cat_C"/>
    <property type="match status" value="1"/>
</dbReference>
<dbReference type="PANTHER" id="PTHR12837:SF0">
    <property type="entry name" value="POLY(ADP-RIBOSE) GLYCOHYDROLASE"/>
    <property type="match status" value="1"/>
</dbReference>
<gene>
    <name evidence="2" type="ORF">K469DRAFT_664111</name>
</gene>
<reference evidence="2" key="1">
    <citation type="journal article" date="2020" name="Stud. Mycol.">
        <title>101 Dothideomycetes genomes: a test case for predicting lifestyles and emergence of pathogens.</title>
        <authorList>
            <person name="Haridas S."/>
            <person name="Albert R."/>
            <person name="Binder M."/>
            <person name="Bloem J."/>
            <person name="Labutti K."/>
            <person name="Salamov A."/>
            <person name="Andreopoulos B."/>
            <person name="Baker S."/>
            <person name="Barry K."/>
            <person name="Bills G."/>
            <person name="Bluhm B."/>
            <person name="Cannon C."/>
            <person name="Castanera R."/>
            <person name="Culley D."/>
            <person name="Daum C."/>
            <person name="Ezra D."/>
            <person name="Gonzalez J."/>
            <person name="Henrissat B."/>
            <person name="Kuo A."/>
            <person name="Liang C."/>
            <person name="Lipzen A."/>
            <person name="Lutzoni F."/>
            <person name="Magnuson J."/>
            <person name="Mondo S."/>
            <person name="Nolan M."/>
            <person name="Ohm R."/>
            <person name="Pangilinan J."/>
            <person name="Park H.-J."/>
            <person name="Ramirez L."/>
            <person name="Alfaro M."/>
            <person name="Sun H."/>
            <person name="Tritt A."/>
            <person name="Yoshinaga Y."/>
            <person name="Zwiers L.-H."/>
            <person name="Turgeon B."/>
            <person name="Goodwin S."/>
            <person name="Spatafora J."/>
            <person name="Crous P."/>
            <person name="Grigoriev I."/>
        </authorList>
    </citation>
    <scope>NUCLEOTIDE SEQUENCE</scope>
    <source>
        <strain evidence="2">CBS 207.26</strain>
    </source>
</reference>
<sequence>MPYQLPTDPLIPCDDPLSIVDTENPTQWEVLDQLLHNTSVQIHRRDKSPADSLPPLIEDIAYSVHGNGSIDTGYLRKFCLATGCVHPVAVRNLLSTAFSLLEQFPSHSLPTLSNDGDIISYNGTQIDTLLAHQFFGTLCRPSGNTWGIPCLTSWFVANPSHPQAVDGYISTLLDHFAQGGYLMDQSFSFLLHTAKQMPDPLTSNHVPNIQLHIASEESQLSDVSESPFVLVAAHSQPGPGPTGTQEERLQSASPALSTSALFIPTIPSDAAVITSAFPVHAAWKGHNRTARLERLFSPEERPRRYYALADALPLDEMEESDGLKDLQPGYVEREVRKLYAAFSGALKMLETIENGPGIPCVLDAGAWGCGAFGGNVLVKTVCMMTAAGMADVEVHLTLLEQRAEDIEAIRLLLNRRLTTAEIWRRITSPDVRRSRSTAELSPFLSA</sequence>
<feature type="domain" description="PARG catalytic Macro" evidence="1">
    <location>
        <begin position="233"/>
        <end position="399"/>
    </location>
</feature>
<dbReference type="GO" id="GO:0005737">
    <property type="term" value="C:cytoplasm"/>
    <property type="evidence" value="ECO:0007669"/>
    <property type="project" value="TreeGrafter"/>
</dbReference>
<dbReference type="EMBL" id="ML994630">
    <property type="protein sequence ID" value="KAF2186245.1"/>
    <property type="molecule type" value="Genomic_DNA"/>
</dbReference>
<proteinExistence type="predicted"/>
<accession>A0A6A6E5I5</accession>
<protein>
    <recommendedName>
        <fullName evidence="1">PARG catalytic Macro domain-containing protein</fullName>
    </recommendedName>
</protein>
<dbReference type="GO" id="GO:0004649">
    <property type="term" value="F:poly(ADP-ribose) glycohydrolase activity"/>
    <property type="evidence" value="ECO:0007669"/>
    <property type="project" value="InterPro"/>
</dbReference>
<evidence type="ECO:0000313" key="3">
    <source>
        <dbReference type="Proteomes" id="UP000800200"/>
    </source>
</evidence>
<organism evidence="2 3">
    <name type="scientific">Zopfia rhizophila CBS 207.26</name>
    <dbReference type="NCBI Taxonomy" id="1314779"/>
    <lineage>
        <taxon>Eukaryota</taxon>
        <taxon>Fungi</taxon>
        <taxon>Dikarya</taxon>
        <taxon>Ascomycota</taxon>
        <taxon>Pezizomycotina</taxon>
        <taxon>Dothideomycetes</taxon>
        <taxon>Dothideomycetes incertae sedis</taxon>
        <taxon>Zopfiaceae</taxon>
        <taxon>Zopfia</taxon>
    </lineage>
</organism>
<dbReference type="GO" id="GO:0005975">
    <property type="term" value="P:carbohydrate metabolic process"/>
    <property type="evidence" value="ECO:0007669"/>
    <property type="project" value="InterPro"/>
</dbReference>
<name>A0A6A6E5I5_9PEZI</name>
<dbReference type="PANTHER" id="PTHR12837">
    <property type="entry name" value="POLY ADP-RIBOSE GLYCOHYDROLASE"/>
    <property type="match status" value="1"/>
</dbReference>
<dbReference type="OrthoDB" id="1937899at2759"/>
<evidence type="ECO:0000259" key="1">
    <source>
        <dbReference type="Pfam" id="PF05028"/>
    </source>
</evidence>
<dbReference type="InterPro" id="IPR046372">
    <property type="entry name" value="PARG_cat_C"/>
</dbReference>
<dbReference type="Proteomes" id="UP000800200">
    <property type="component" value="Unassembled WGS sequence"/>
</dbReference>
<dbReference type="AlphaFoldDB" id="A0A6A6E5I5"/>
<keyword evidence="3" id="KW-1185">Reference proteome</keyword>
<dbReference type="GO" id="GO:0009225">
    <property type="term" value="P:nucleotide-sugar metabolic process"/>
    <property type="evidence" value="ECO:0007669"/>
    <property type="project" value="TreeGrafter"/>
</dbReference>
<dbReference type="InterPro" id="IPR007724">
    <property type="entry name" value="Poly_GlycHdrlase"/>
</dbReference>